<dbReference type="AlphaFoldDB" id="A0A6J4VV47"/>
<reference evidence="3" key="1">
    <citation type="submission" date="2020-02" db="EMBL/GenBank/DDBJ databases">
        <authorList>
            <person name="Meier V. D."/>
        </authorList>
    </citation>
    <scope>NUCLEOTIDE SEQUENCE</scope>
    <source>
        <strain evidence="3">AVDCRST_MAG88</strain>
    </source>
</reference>
<dbReference type="InterPro" id="IPR013752">
    <property type="entry name" value="KPA_reductase"/>
</dbReference>
<dbReference type="EC" id="1.1.1.169" evidence="3"/>
<evidence type="ECO:0000256" key="1">
    <source>
        <dbReference type="SAM" id="MobiDB-lite"/>
    </source>
</evidence>
<dbReference type="InterPro" id="IPR008927">
    <property type="entry name" value="6-PGluconate_DH-like_C_sf"/>
</dbReference>
<evidence type="ECO:0000313" key="3">
    <source>
        <dbReference type="EMBL" id="CAA9590215.1"/>
    </source>
</evidence>
<organism evidence="3">
    <name type="scientific">uncultured Thermomicrobiales bacterium</name>
    <dbReference type="NCBI Taxonomy" id="1645740"/>
    <lineage>
        <taxon>Bacteria</taxon>
        <taxon>Pseudomonadati</taxon>
        <taxon>Thermomicrobiota</taxon>
        <taxon>Thermomicrobia</taxon>
        <taxon>Thermomicrobiales</taxon>
        <taxon>environmental samples</taxon>
    </lineage>
</organism>
<dbReference type="Gene3D" id="1.10.1040.10">
    <property type="entry name" value="N-(1-d-carboxylethyl)-l-norvaline Dehydrogenase, domain 2"/>
    <property type="match status" value="1"/>
</dbReference>
<dbReference type="GO" id="GO:0008677">
    <property type="term" value="F:2-dehydropantoate 2-reductase activity"/>
    <property type="evidence" value="ECO:0007669"/>
    <property type="project" value="UniProtKB-EC"/>
</dbReference>
<sequence length="70" mass="7047">SGTRTEIDAINGAVVAEAVRHRLNASANQLMTALVRARERGAGRLPGADGIVSGGPDAPDAPDDLASVVV</sequence>
<feature type="region of interest" description="Disordered" evidence="1">
    <location>
        <begin position="44"/>
        <end position="70"/>
    </location>
</feature>
<dbReference type="SUPFAM" id="SSF48179">
    <property type="entry name" value="6-phosphogluconate dehydrogenase C-terminal domain-like"/>
    <property type="match status" value="1"/>
</dbReference>
<proteinExistence type="predicted"/>
<dbReference type="InterPro" id="IPR013328">
    <property type="entry name" value="6PGD_dom2"/>
</dbReference>
<protein>
    <submittedName>
        <fullName evidence="3">2-dehydropantoate 2-reductase</fullName>
        <ecNumber evidence="3">1.1.1.169</ecNumber>
    </submittedName>
</protein>
<dbReference type="Pfam" id="PF08546">
    <property type="entry name" value="ApbA_C"/>
    <property type="match status" value="1"/>
</dbReference>
<keyword evidence="3" id="KW-0560">Oxidoreductase</keyword>
<feature type="domain" description="Ketopantoate reductase C-terminal" evidence="2">
    <location>
        <begin position="2"/>
        <end position="39"/>
    </location>
</feature>
<gene>
    <name evidence="3" type="ORF">AVDCRST_MAG88-4755</name>
</gene>
<dbReference type="EMBL" id="CADCWM010001243">
    <property type="protein sequence ID" value="CAA9590215.1"/>
    <property type="molecule type" value="Genomic_DNA"/>
</dbReference>
<evidence type="ECO:0000259" key="2">
    <source>
        <dbReference type="Pfam" id="PF08546"/>
    </source>
</evidence>
<accession>A0A6J4VV47</accession>
<feature type="non-terminal residue" evidence="3">
    <location>
        <position position="1"/>
    </location>
</feature>
<name>A0A6J4VV47_9BACT</name>